<sequence>MAADQLILIPLEYKGQYYDALHVKNGNACKKQSERELQESIEMLKIVRDPGIDWGDKKRTMDQVIERRASAGRQLEALEKQGAQLASAVLAKQRQLVRIGRETMELSLCRAEVDEMIDLTRKSINQMNSAMQQVHFGGAM</sequence>
<evidence type="ECO:0000313" key="1">
    <source>
        <dbReference type="EnsemblProtists" id="EOD25974"/>
    </source>
</evidence>
<dbReference type="KEGG" id="ehx:EMIHUDRAFT_237243"/>
<reference evidence="1" key="2">
    <citation type="submission" date="2024-10" db="UniProtKB">
        <authorList>
            <consortium name="EnsemblProtists"/>
        </authorList>
    </citation>
    <scope>IDENTIFICATION</scope>
</reference>
<dbReference type="GeneID" id="17271518"/>
<proteinExistence type="predicted"/>
<name>A0A0D3JR39_EMIH1</name>
<reference evidence="2" key="1">
    <citation type="journal article" date="2013" name="Nature">
        <title>Pan genome of the phytoplankton Emiliania underpins its global distribution.</title>
        <authorList>
            <person name="Read B.A."/>
            <person name="Kegel J."/>
            <person name="Klute M.J."/>
            <person name="Kuo A."/>
            <person name="Lefebvre S.C."/>
            <person name="Maumus F."/>
            <person name="Mayer C."/>
            <person name="Miller J."/>
            <person name="Monier A."/>
            <person name="Salamov A."/>
            <person name="Young J."/>
            <person name="Aguilar M."/>
            <person name="Claverie J.M."/>
            <person name="Frickenhaus S."/>
            <person name="Gonzalez K."/>
            <person name="Herman E.K."/>
            <person name="Lin Y.C."/>
            <person name="Napier J."/>
            <person name="Ogata H."/>
            <person name="Sarno A.F."/>
            <person name="Shmutz J."/>
            <person name="Schroeder D."/>
            <person name="de Vargas C."/>
            <person name="Verret F."/>
            <person name="von Dassow P."/>
            <person name="Valentin K."/>
            <person name="Van de Peer Y."/>
            <person name="Wheeler G."/>
            <person name="Dacks J.B."/>
            <person name="Delwiche C.F."/>
            <person name="Dyhrman S.T."/>
            <person name="Glockner G."/>
            <person name="John U."/>
            <person name="Richards T."/>
            <person name="Worden A.Z."/>
            <person name="Zhang X."/>
            <person name="Grigoriev I.V."/>
            <person name="Allen A.E."/>
            <person name="Bidle K."/>
            <person name="Borodovsky M."/>
            <person name="Bowler C."/>
            <person name="Brownlee C."/>
            <person name="Cock J.M."/>
            <person name="Elias M."/>
            <person name="Gladyshev V.N."/>
            <person name="Groth M."/>
            <person name="Guda C."/>
            <person name="Hadaegh A."/>
            <person name="Iglesias-Rodriguez M.D."/>
            <person name="Jenkins J."/>
            <person name="Jones B.M."/>
            <person name="Lawson T."/>
            <person name="Leese F."/>
            <person name="Lindquist E."/>
            <person name="Lobanov A."/>
            <person name="Lomsadze A."/>
            <person name="Malik S.B."/>
            <person name="Marsh M.E."/>
            <person name="Mackinder L."/>
            <person name="Mock T."/>
            <person name="Mueller-Roeber B."/>
            <person name="Pagarete A."/>
            <person name="Parker M."/>
            <person name="Probert I."/>
            <person name="Quesneville H."/>
            <person name="Raines C."/>
            <person name="Rensing S.A."/>
            <person name="Riano-Pachon D.M."/>
            <person name="Richier S."/>
            <person name="Rokitta S."/>
            <person name="Shiraiwa Y."/>
            <person name="Soanes D.M."/>
            <person name="van der Giezen M."/>
            <person name="Wahlund T.M."/>
            <person name="Williams B."/>
            <person name="Wilson W."/>
            <person name="Wolfe G."/>
            <person name="Wurch L.L."/>
        </authorList>
    </citation>
    <scope>NUCLEOTIDE SEQUENCE</scope>
</reference>
<organism evidence="1 2">
    <name type="scientific">Emiliania huxleyi (strain CCMP1516)</name>
    <dbReference type="NCBI Taxonomy" id="280463"/>
    <lineage>
        <taxon>Eukaryota</taxon>
        <taxon>Haptista</taxon>
        <taxon>Haptophyta</taxon>
        <taxon>Prymnesiophyceae</taxon>
        <taxon>Isochrysidales</taxon>
        <taxon>Noelaerhabdaceae</taxon>
        <taxon>Emiliania</taxon>
    </lineage>
</organism>
<dbReference type="AlphaFoldDB" id="A0A0D3JR39"/>
<dbReference type="PaxDb" id="2903-EOD25974"/>
<protein>
    <submittedName>
        <fullName evidence="1">Uncharacterized protein</fullName>
    </submittedName>
</protein>
<dbReference type="Proteomes" id="UP000013827">
    <property type="component" value="Unassembled WGS sequence"/>
</dbReference>
<accession>A0A0D3JR39</accession>
<dbReference type="EnsemblProtists" id="EOD25974">
    <property type="protein sequence ID" value="EOD25974"/>
    <property type="gene ID" value="EMIHUDRAFT_237243"/>
</dbReference>
<keyword evidence="2" id="KW-1185">Reference proteome</keyword>
<dbReference type="RefSeq" id="XP_005778403.1">
    <property type="nucleotide sequence ID" value="XM_005778346.1"/>
</dbReference>
<dbReference type="HOGENOM" id="CLU_1838919_0_0_1"/>
<evidence type="ECO:0000313" key="2">
    <source>
        <dbReference type="Proteomes" id="UP000013827"/>
    </source>
</evidence>